<keyword evidence="2" id="KW-1185">Reference proteome</keyword>
<gene>
    <name evidence="1" type="ORF">Xkoz_01921</name>
</gene>
<organism evidence="1 2">
    <name type="scientific">Xenorhabdus kozodoii</name>
    <dbReference type="NCBI Taxonomy" id="351676"/>
    <lineage>
        <taxon>Bacteria</taxon>
        <taxon>Pseudomonadati</taxon>
        <taxon>Pseudomonadota</taxon>
        <taxon>Gammaproteobacteria</taxon>
        <taxon>Enterobacterales</taxon>
        <taxon>Morganellaceae</taxon>
        <taxon>Xenorhabdus</taxon>
    </lineage>
</organism>
<protein>
    <submittedName>
        <fullName evidence="1">Uncharacterized protein</fullName>
    </submittedName>
</protein>
<dbReference type="AlphaFoldDB" id="A0A2D0LD37"/>
<sequence length="181" mass="19891">MLAELLAQCRRHQFNPVLWPQVGDQSFLVGFVLTGDHHRLAHPVTLGQSGFDFPQLDTEAAQLDLKIIAAKVVDIAVGQPAAEVAGFVHPGARLRGKGIGKETFGGQFRAVQVTAGDTGSADVNFPRDTKWDRLALWIQDINPAIGDRAANWRRIIASHTGVERGTDRDFRWPIGIEHFPP</sequence>
<dbReference type="AntiFam" id="ANF00178">
    <property type="entry name" value="Shadow ORF (opposite dhbF)"/>
</dbReference>
<dbReference type="EMBL" id="NJCX01000011">
    <property type="protein sequence ID" value="PHM73505.1"/>
    <property type="molecule type" value="Genomic_DNA"/>
</dbReference>
<accession>A0A2D0LD37</accession>
<proteinExistence type="predicted"/>
<dbReference type="Proteomes" id="UP000221101">
    <property type="component" value="Unassembled WGS sequence"/>
</dbReference>
<name>A0A2D0LD37_9GAMM</name>
<evidence type="ECO:0000313" key="1">
    <source>
        <dbReference type="EMBL" id="PHM73505.1"/>
    </source>
</evidence>
<reference evidence="1 2" key="1">
    <citation type="journal article" date="2017" name="Nat. Microbiol.">
        <title>Natural product diversity associated with the nematode symbionts Photorhabdus and Xenorhabdus.</title>
        <authorList>
            <person name="Tobias N.J."/>
            <person name="Wolff H."/>
            <person name="Djahanschiri B."/>
            <person name="Grundmann F."/>
            <person name="Kronenwerth M."/>
            <person name="Shi Y.M."/>
            <person name="Simonyi S."/>
            <person name="Grun P."/>
            <person name="Shapiro-Ilan D."/>
            <person name="Pidot S.J."/>
            <person name="Stinear T.P."/>
            <person name="Ebersberger I."/>
            <person name="Bode H.B."/>
        </authorList>
    </citation>
    <scope>NUCLEOTIDE SEQUENCE [LARGE SCALE GENOMIC DNA]</scope>
    <source>
        <strain evidence="1 2">DSM 17907</strain>
    </source>
</reference>
<comment type="caution">
    <text evidence="1">The sequence shown here is derived from an EMBL/GenBank/DDBJ whole genome shotgun (WGS) entry which is preliminary data.</text>
</comment>
<evidence type="ECO:0000313" key="2">
    <source>
        <dbReference type="Proteomes" id="UP000221101"/>
    </source>
</evidence>